<dbReference type="Pfam" id="PF13489">
    <property type="entry name" value="Methyltransf_23"/>
    <property type="match status" value="1"/>
</dbReference>
<dbReference type="CDD" id="cd02440">
    <property type="entry name" value="AdoMet_MTases"/>
    <property type="match status" value="1"/>
</dbReference>
<keyword evidence="3" id="KW-0808">Transferase</keyword>
<dbReference type="SUPFAM" id="SSF53335">
    <property type="entry name" value="S-adenosyl-L-methionine-dependent methyltransferases"/>
    <property type="match status" value="1"/>
</dbReference>
<evidence type="ECO:0000256" key="1">
    <source>
        <dbReference type="ARBA" id="ARBA00038158"/>
    </source>
</evidence>
<evidence type="ECO:0000256" key="2">
    <source>
        <dbReference type="SAM" id="MobiDB-lite"/>
    </source>
</evidence>
<proteinExistence type="inferred from homology"/>
<keyword evidence="3" id="KW-0489">Methyltransferase</keyword>
<dbReference type="EMBL" id="MU864929">
    <property type="protein sequence ID" value="KAK4466814.1"/>
    <property type="molecule type" value="Genomic_DNA"/>
</dbReference>
<dbReference type="Proteomes" id="UP001321749">
    <property type="component" value="Unassembled WGS sequence"/>
</dbReference>
<keyword evidence="4" id="KW-1185">Reference proteome</keyword>
<feature type="compositionally biased region" description="Polar residues" evidence="2">
    <location>
        <begin position="13"/>
        <end position="27"/>
    </location>
</feature>
<dbReference type="InterPro" id="IPR029063">
    <property type="entry name" value="SAM-dependent_MTases_sf"/>
</dbReference>
<protein>
    <submittedName>
        <fullName evidence="3">S-adenosyl-L-methionine-dependent methyltransferase</fullName>
    </submittedName>
</protein>
<feature type="region of interest" description="Disordered" evidence="2">
    <location>
        <begin position="1"/>
        <end position="67"/>
    </location>
</feature>
<dbReference type="PANTHER" id="PTHR43591:SF10">
    <property type="entry name" value="ABC TRANSMEMBRANE TYPE-1 DOMAIN-CONTAINING PROTEIN-RELATED"/>
    <property type="match status" value="1"/>
</dbReference>
<sequence>MSSPPPKAVGSPSAGQSPRSAGQSPRSAKSDTPKSKDGFLPPEHWQLAAEEPLFSDENDGDDSDSYLGSLSDSTASLTSSVLAYRTIHGRTYHSERGNAQYWGSNDEAQKDNQDLYHHIQTLMLGDKLFLAPVDTSAISKVVDIGTGTGIWAIDFADAHPNVNVVGTDLSPSQPTWVPPNLEFHIDDCTQPWTFAPNSVDYIHIRFLNGSVQDWDALFAEAYRALKPGGILESMEPSAVLTSDDGTVEDTSALAEWGRLFHEAGRRSGRPFTVYEDGLQNKAMAAAGFKEITEIKKKCPLGGWPKDPKEKEIGQFGHLMIEQDSEGLVLFAANVLNGWSREQVAVYIAQVKRELRSGKKHAHYFQKIVWGRKPKA</sequence>
<dbReference type="GO" id="GO:0008168">
    <property type="term" value="F:methyltransferase activity"/>
    <property type="evidence" value="ECO:0007669"/>
    <property type="project" value="UniProtKB-KW"/>
</dbReference>
<reference evidence="3" key="1">
    <citation type="journal article" date="2023" name="Mol. Phylogenet. Evol.">
        <title>Genome-scale phylogeny and comparative genomics of the fungal order Sordariales.</title>
        <authorList>
            <person name="Hensen N."/>
            <person name="Bonometti L."/>
            <person name="Westerberg I."/>
            <person name="Brannstrom I.O."/>
            <person name="Guillou S."/>
            <person name="Cros-Aarteil S."/>
            <person name="Calhoun S."/>
            <person name="Haridas S."/>
            <person name="Kuo A."/>
            <person name="Mondo S."/>
            <person name="Pangilinan J."/>
            <person name="Riley R."/>
            <person name="LaButti K."/>
            <person name="Andreopoulos B."/>
            <person name="Lipzen A."/>
            <person name="Chen C."/>
            <person name="Yan M."/>
            <person name="Daum C."/>
            <person name="Ng V."/>
            <person name="Clum A."/>
            <person name="Steindorff A."/>
            <person name="Ohm R.A."/>
            <person name="Martin F."/>
            <person name="Silar P."/>
            <person name="Natvig D.O."/>
            <person name="Lalanne C."/>
            <person name="Gautier V."/>
            <person name="Ament-Velasquez S.L."/>
            <person name="Kruys A."/>
            <person name="Hutchinson M.I."/>
            <person name="Powell A.J."/>
            <person name="Barry K."/>
            <person name="Miller A.N."/>
            <person name="Grigoriev I.V."/>
            <person name="Debuchy R."/>
            <person name="Gladieux P."/>
            <person name="Hiltunen Thoren M."/>
            <person name="Johannesson H."/>
        </authorList>
    </citation>
    <scope>NUCLEOTIDE SEQUENCE</scope>
    <source>
        <strain evidence="3">PSN324</strain>
    </source>
</reference>
<evidence type="ECO:0000313" key="4">
    <source>
        <dbReference type="Proteomes" id="UP001321749"/>
    </source>
</evidence>
<dbReference type="AlphaFoldDB" id="A0AAV9I490"/>
<feature type="compositionally biased region" description="Acidic residues" evidence="2">
    <location>
        <begin position="53"/>
        <end position="64"/>
    </location>
</feature>
<organism evidence="3 4">
    <name type="scientific">Cladorrhinum samala</name>
    <dbReference type="NCBI Taxonomy" id="585594"/>
    <lineage>
        <taxon>Eukaryota</taxon>
        <taxon>Fungi</taxon>
        <taxon>Dikarya</taxon>
        <taxon>Ascomycota</taxon>
        <taxon>Pezizomycotina</taxon>
        <taxon>Sordariomycetes</taxon>
        <taxon>Sordariomycetidae</taxon>
        <taxon>Sordariales</taxon>
        <taxon>Podosporaceae</taxon>
        <taxon>Cladorrhinum</taxon>
    </lineage>
</organism>
<comment type="similarity">
    <text evidence="1">Belongs to the methyltransferase superfamily. LaeA methyltransferase family.</text>
</comment>
<gene>
    <name evidence="3" type="ORF">QBC42DRAFT_258102</name>
</gene>
<dbReference type="PANTHER" id="PTHR43591">
    <property type="entry name" value="METHYLTRANSFERASE"/>
    <property type="match status" value="1"/>
</dbReference>
<reference evidence="3" key="2">
    <citation type="submission" date="2023-06" db="EMBL/GenBank/DDBJ databases">
        <authorList>
            <consortium name="Lawrence Berkeley National Laboratory"/>
            <person name="Mondo S.J."/>
            <person name="Hensen N."/>
            <person name="Bonometti L."/>
            <person name="Westerberg I."/>
            <person name="Brannstrom I.O."/>
            <person name="Guillou S."/>
            <person name="Cros-Aarteil S."/>
            <person name="Calhoun S."/>
            <person name="Haridas S."/>
            <person name="Kuo A."/>
            <person name="Pangilinan J."/>
            <person name="Riley R."/>
            <person name="Labutti K."/>
            <person name="Andreopoulos B."/>
            <person name="Lipzen A."/>
            <person name="Chen C."/>
            <person name="Yanf M."/>
            <person name="Daum C."/>
            <person name="Ng V."/>
            <person name="Clum A."/>
            <person name="Steindorff A."/>
            <person name="Ohm R."/>
            <person name="Martin F."/>
            <person name="Silar P."/>
            <person name="Natvig D."/>
            <person name="Lalanne C."/>
            <person name="Gautier V."/>
            <person name="Ament-Velasquez S.L."/>
            <person name="Kruys A."/>
            <person name="Hutchinson M.I."/>
            <person name="Powell A.J."/>
            <person name="Barry K."/>
            <person name="Miller A.N."/>
            <person name="Grigoriev I.V."/>
            <person name="Debuchy R."/>
            <person name="Gladieux P."/>
            <person name="Thoren M.H."/>
            <person name="Johannesson H."/>
        </authorList>
    </citation>
    <scope>NUCLEOTIDE SEQUENCE</scope>
    <source>
        <strain evidence="3">PSN324</strain>
    </source>
</reference>
<feature type="compositionally biased region" description="Basic and acidic residues" evidence="2">
    <location>
        <begin position="28"/>
        <end position="37"/>
    </location>
</feature>
<accession>A0AAV9I490</accession>
<dbReference type="GO" id="GO:0032259">
    <property type="term" value="P:methylation"/>
    <property type="evidence" value="ECO:0007669"/>
    <property type="project" value="UniProtKB-KW"/>
</dbReference>
<dbReference type="Gene3D" id="3.40.50.150">
    <property type="entry name" value="Vaccinia Virus protein VP39"/>
    <property type="match status" value="1"/>
</dbReference>
<evidence type="ECO:0000313" key="3">
    <source>
        <dbReference type="EMBL" id="KAK4466814.1"/>
    </source>
</evidence>
<comment type="caution">
    <text evidence="3">The sequence shown here is derived from an EMBL/GenBank/DDBJ whole genome shotgun (WGS) entry which is preliminary data.</text>
</comment>
<name>A0AAV9I490_9PEZI</name>